<dbReference type="GO" id="GO:0043565">
    <property type="term" value="F:sequence-specific DNA binding"/>
    <property type="evidence" value="ECO:0007669"/>
    <property type="project" value="InterPro"/>
</dbReference>
<evidence type="ECO:0000313" key="7">
    <source>
        <dbReference type="Proteomes" id="UP000245667"/>
    </source>
</evidence>
<dbReference type="OrthoDB" id="511992at2"/>
<dbReference type="Proteomes" id="UP000651837">
    <property type="component" value="Unassembled WGS sequence"/>
</dbReference>
<dbReference type="InterPro" id="IPR018060">
    <property type="entry name" value="HTH_AraC"/>
</dbReference>
<dbReference type="AlphaFoldDB" id="A0A316DL53"/>
<evidence type="ECO:0000256" key="2">
    <source>
        <dbReference type="ARBA" id="ARBA00023125"/>
    </source>
</evidence>
<name>A0A316DL53_9FLAO</name>
<keyword evidence="3" id="KW-0804">Transcription</keyword>
<dbReference type="EMBL" id="JACWLN010000017">
    <property type="protein sequence ID" value="MBD1263106.1"/>
    <property type="molecule type" value="Genomic_DNA"/>
</dbReference>
<dbReference type="Proteomes" id="UP000245667">
    <property type="component" value="Unassembled WGS sequence"/>
</dbReference>
<dbReference type="InterPro" id="IPR046532">
    <property type="entry name" value="DUF6597"/>
</dbReference>
<comment type="caution">
    <text evidence="6">The sequence shown here is derived from an EMBL/GenBank/DDBJ whole genome shotgun (WGS) entry which is preliminary data.</text>
</comment>
<dbReference type="PANTHER" id="PTHR46796:SF13">
    <property type="entry name" value="HTH-TYPE TRANSCRIPTIONAL ACTIVATOR RHAS"/>
    <property type="match status" value="1"/>
</dbReference>
<dbReference type="RefSeq" id="WP_109654852.1">
    <property type="nucleotide sequence ID" value="NZ_JACWLN010000017.1"/>
</dbReference>
<accession>A0A316DL53</accession>
<sequence length="277" mass="32822">MFTTYPVTKKLQPYISFYYDLNWERKDYENDIRETVLPSGKGFMVFQYKGRFRGMMDNEEQFVPKYYTIGQQTKTYTLFSDHETNSLTGVAFKPTGLYHMFGQNMALLANSTMDSKTVLGSDLTHFETSYEKESRTEKKVNMVEQLLLNQLEDKKYVPSFIDIAIDMMNRSLGCEPITKVTKKLNVSERYFQKKFKEMVGITPSEYNRIVRFNNLFSQFDTEDQNNYKTLVALFNYYDLAHFSKDFKKYCGETPKKFHLDKFKFVKEAFIKNPIFLK</sequence>
<evidence type="ECO:0000256" key="3">
    <source>
        <dbReference type="ARBA" id="ARBA00023163"/>
    </source>
</evidence>
<feature type="domain" description="HTH araC/xylS-type" evidence="4">
    <location>
        <begin position="177"/>
        <end position="260"/>
    </location>
</feature>
<dbReference type="PANTHER" id="PTHR46796">
    <property type="entry name" value="HTH-TYPE TRANSCRIPTIONAL ACTIVATOR RHAS-RELATED"/>
    <property type="match status" value="1"/>
</dbReference>
<protein>
    <submittedName>
        <fullName evidence="6">AraC-like DNA-binding protein</fullName>
    </submittedName>
    <submittedName>
        <fullName evidence="5">Helix-turn-helix transcriptional regulator</fullName>
    </submittedName>
</protein>
<dbReference type="SMART" id="SM00342">
    <property type="entry name" value="HTH_ARAC"/>
    <property type="match status" value="1"/>
</dbReference>
<evidence type="ECO:0000313" key="8">
    <source>
        <dbReference type="Proteomes" id="UP000651837"/>
    </source>
</evidence>
<dbReference type="Pfam" id="PF20240">
    <property type="entry name" value="DUF6597"/>
    <property type="match status" value="1"/>
</dbReference>
<dbReference type="PROSITE" id="PS01124">
    <property type="entry name" value="HTH_ARAC_FAMILY_2"/>
    <property type="match status" value="1"/>
</dbReference>
<evidence type="ECO:0000313" key="6">
    <source>
        <dbReference type="EMBL" id="PWK18801.1"/>
    </source>
</evidence>
<keyword evidence="8" id="KW-1185">Reference proteome</keyword>
<evidence type="ECO:0000259" key="4">
    <source>
        <dbReference type="PROSITE" id="PS01124"/>
    </source>
</evidence>
<keyword evidence="2 6" id="KW-0238">DNA-binding</keyword>
<dbReference type="Gene3D" id="1.10.10.60">
    <property type="entry name" value="Homeodomain-like"/>
    <property type="match status" value="1"/>
</dbReference>
<evidence type="ECO:0000313" key="5">
    <source>
        <dbReference type="EMBL" id="MBD1263106.1"/>
    </source>
</evidence>
<keyword evidence="1" id="KW-0805">Transcription regulation</keyword>
<dbReference type="Pfam" id="PF12833">
    <property type="entry name" value="HTH_18"/>
    <property type="match status" value="1"/>
</dbReference>
<organism evidence="6 7">
    <name type="scientific">Maribacter polysiphoniae</name>
    <dbReference type="NCBI Taxonomy" id="429344"/>
    <lineage>
        <taxon>Bacteria</taxon>
        <taxon>Pseudomonadati</taxon>
        <taxon>Bacteroidota</taxon>
        <taxon>Flavobacteriia</taxon>
        <taxon>Flavobacteriales</taxon>
        <taxon>Flavobacteriaceae</taxon>
        <taxon>Maribacter</taxon>
    </lineage>
</organism>
<dbReference type="GO" id="GO:0003700">
    <property type="term" value="F:DNA-binding transcription factor activity"/>
    <property type="evidence" value="ECO:0007669"/>
    <property type="project" value="InterPro"/>
</dbReference>
<evidence type="ECO:0000256" key="1">
    <source>
        <dbReference type="ARBA" id="ARBA00023015"/>
    </source>
</evidence>
<dbReference type="InterPro" id="IPR050204">
    <property type="entry name" value="AraC_XylS_family_regulators"/>
</dbReference>
<reference evidence="5 8" key="2">
    <citation type="submission" date="2020-07" db="EMBL/GenBank/DDBJ databases">
        <title>The draft genome sequence of Maribacter polysiphoniae KCTC 22021.</title>
        <authorList>
            <person name="Mu L."/>
        </authorList>
    </citation>
    <scope>NUCLEOTIDE SEQUENCE [LARGE SCALE GENOMIC DNA]</scope>
    <source>
        <strain evidence="5 8">KCTC 22021</strain>
    </source>
</reference>
<dbReference type="EMBL" id="QGGQ01000016">
    <property type="protein sequence ID" value="PWK18801.1"/>
    <property type="molecule type" value="Genomic_DNA"/>
</dbReference>
<gene>
    <name evidence="5" type="ORF">HZY62_21130</name>
    <name evidence="6" type="ORF">LX92_04266</name>
</gene>
<reference evidence="6 7" key="1">
    <citation type="submission" date="2018-05" db="EMBL/GenBank/DDBJ databases">
        <title>Genomic Encyclopedia of Archaeal and Bacterial Type Strains, Phase II (KMG-II): from individual species to whole genera.</title>
        <authorList>
            <person name="Goeker M."/>
        </authorList>
    </citation>
    <scope>NUCLEOTIDE SEQUENCE [LARGE SCALE GENOMIC DNA]</scope>
    <source>
        <strain evidence="6 7">DSM 23514</strain>
    </source>
</reference>
<proteinExistence type="predicted"/>